<comment type="catalytic activity">
    <reaction evidence="1">
        <text>GMP + diphosphate = guanine + 5-phospho-alpha-D-ribose 1-diphosphate</text>
        <dbReference type="Rhea" id="RHEA:25424"/>
        <dbReference type="ChEBI" id="CHEBI:16235"/>
        <dbReference type="ChEBI" id="CHEBI:33019"/>
        <dbReference type="ChEBI" id="CHEBI:58017"/>
        <dbReference type="ChEBI" id="CHEBI:58115"/>
        <dbReference type="EC" id="2.4.2.8"/>
    </reaction>
    <physiologicalReaction direction="right-to-left" evidence="1">
        <dbReference type="Rhea" id="RHEA:25426"/>
    </physiologicalReaction>
</comment>
<sequence length="298" mass="32036">MTRETSRTIAEWATTAFGPARAEALVARAATEMDELRESLSQGDFDSIASEAADVAILLHRIAHDHGHDLSDAVDAKMARNRLRRWEPSGDGTGRHVAEPAVAASAAPAVSGAKSAPVETGEARLGDVLFDAKRISIRVRELAAAIERDLEGDILIVGVLKGAGFFTSDLARALRNPAHLAFVGVSSYGMNGSARGEPRLTSDVDVPVAGRKILLVEDLVDTGGTLSRLVDTFRQRGAADIRTAVLLDLVQSRPNRRLTPDYVGFETSATWVSGYGIDYKEKYRNLPDIHEVVLPSKA</sequence>
<dbReference type="Gene3D" id="1.10.287.1080">
    <property type="entry name" value="MazG-like"/>
    <property type="match status" value="1"/>
</dbReference>
<dbReference type="SUPFAM" id="SSF101386">
    <property type="entry name" value="all-alpha NTP pyrophosphatases"/>
    <property type="match status" value="1"/>
</dbReference>
<feature type="domain" description="Phosphoribosyltransferase" evidence="3">
    <location>
        <begin position="129"/>
        <end position="279"/>
    </location>
</feature>
<organism evidence="4 5">
    <name type="scientific">Salinarimonas ramus</name>
    <dbReference type="NCBI Taxonomy" id="690164"/>
    <lineage>
        <taxon>Bacteria</taxon>
        <taxon>Pseudomonadati</taxon>
        <taxon>Pseudomonadota</taxon>
        <taxon>Alphaproteobacteria</taxon>
        <taxon>Hyphomicrobiales</taxon>
        <taxon>Salinarimonadaceae</taxon>
        <taxon>Salinarimonas</taxon>
    </lineage>
</organism>
<comment type="caution">
    <text evidence="4">The sequence shown here is derived from an EMBL/GenBank/DDBJ whole genome shotgun (WGS) entry which is preliminary data.</text>
</comment>
<gene>
    <name evidence="4" type="ORF">GCM10011322_06200</name>
</gene>
<dbReference type="GO" id="GO:0032264">
    <property type="term" value="P:IMP salvage"/>
    <property type="evidence" value="ECO:0007669"/>
    <property type="project" value="TreeGrafter"/>
</dbReference>
<dbReference type="GO" id="GO:0006178">
    <property type="term" value="P:guanine salvage"/>
    <property type="evidence" value="ECO:0007669"/>
    <property type="project" value="TreeGrafter"/>
</dbReference>
<evidence type="ECO:0000256" key="2">
    <source>
        <dbReference type="ARBA" id="ARBA00049402"/>
    </source>
</evidence>
<dbReference type="Gene3D" id="3.40.50.2020">
    <property type="match status" value="1"/>
</dbReference>
<evidence type="ECO:0000313" key="5">
    <source>
        <dbReference type="Proteomes" id="UP000600449"/>
    </source>
</evidence>
<proteinExistence type="predicted"/>
<evidence type="ECO:0000256" key="1">
    <source>
        <dbReference type="ARBA" id="ARBA00048811"/>
    </source>
</evidence>
<dbReference type="GO" id="GO:0032263">
    <property type="term" value="P:GMP salvage"/>
    <property type="evidence" value="ECO:0007669"/>
    <property type="project" value="TreeGrafter"/>
</dbReference>
<dbReference type="InterPro" id="IPR050408">
    <property type="entry name" value="HGPRT"/>
</dbReference>
<evidence type="ECO:0000259" key="3">
    <source>
        <dbReference type="Pfam" id="PF00156"/>
    </source>
</evidence>
<keyword evidence="5" id="KW-1185">Reference proteome</keyword>
<reference evidence="4 5" key="1">
    <citation type="journal article" date="2014" name="Int. J. Syst. Evol. Microbiol.">
        <title>Complete genome sequence of Corynebacterium casei LMG S-19264T (=DSM 44701T), isolated from a smear-ripened cheese.</title>
        <authorList>
            <consortium name="US DOE Joint Genome Institute (JGI-PGF)"/>
            <person name="Walter F."/>
            <person name="Albersmeier A."/>
            <person name="Kalinowski J."/>
            <person name="Ruckert C."/>
        </authorList>
    </citation>
    <scope>NUCLEOTIDE SEQUENCE [LARGE SCALE GENOMIC DNA]</scope>
    <source>
        <strain evidence="4 5">CGMCC 1.9161</strain>
    </source>
</reference>
<dbReference type="Pfam" id="PF00156">
    <property type="entry name" value="Pribosyltran"/>
    <property type="match status" value="1"/>
</dbReference>
<dbReference type="PANTHER" id="PTHR43340:SF1">
    <property type="entry name" value="HYPOXANTHINE PHOSPHORIBOSYLTRANSFERASE"/>
    <property type="match status" value="1"/>
</dbReference>
<dbReference type="AlphaFoldDB" id="A0A917Q4J4"/>
<dbReference type="SUPFAM" id="SSF53271">
    <property type="entry name" value="PRTase-like"/>
    <property type="match status" value="1"/>
</dbReference>
<dbReference type="InterPro" id="IPR000836">
    <property type="entry name" value="PRTase_dom"/>
</dbReference>
<dbReference type="InterPro" id="IPR029057">
    <property type="entry name" value="PRTase-like"/>
</dbReference>
<dbReference type="Proteomes" id="UP000600449">
    <property type="component" value="Unassembled WGS sequence"/>
</dbReference>
<dbReference type="PANTHER" id="PTHR43340">
    <property type="entry name" value="HYPOXANTHINE-GUANINE PHOSPHORIBOSYLTRANSFERASE"/>
    <property type="match status" value="1"/>
</dbReference>
<name>A0A917Q4J4_9HYPH</name>
<dbReference type="EMBL" id="BMMF01000002">
    <property type="protein sequence ID" value="GGK22289.1"/>
    <property type="molecule type" value="Genomic_DNA"/>
</dbReference>
<evidence type="ECO:0000313" key="4">
    <source>
        <dbReference type="EMBL" id="GGK22289.1"/>
    </source>
</evidence>
<dbReference type="GO" id="GO:0004422">
    <property type="term" value="F:hypoxanthine phosphoribosyltransferase activity"/>
    <property type="evidence" value="ECO:0007669"/>
    <property type="project" value="TreeGrafter"/>
</dbReference>
<dbReference type="CDD" id="cd06223">
    <property type="entry name" value="PRTases_typeI"/>
    <property type="match status" value="1"/>
</dbReference>
<dbReference type="GO" id="GO:0046100">
    <property type="term" value="P:hypoxanthine metabolic process"/>
    <property type="evidence" value="ECO:0007669"/>
    <property type="project" value="TreeGrafter"/>
</dbReference>
<protein>
    <recommendedName>
        <fullName evidence="3">Phosphoribosyltransferase domain-containing protein</fullName>
    </recommendedName>
</protein>
<dbReference type="GO" id="GO:0000287">
    <property type="term" value="F:magnesium ion binding"/>
    <property type="evidence" value="ECO:0007669"/>
    <property type="project" value="TreeGrafter"/>
</dbReference>
<dbReference type="RefSeq" id="WP_210317570.1">
    <property type="nucleotide sequence ID" value="NZ_BMMF01000002.1"/>
</dbReference>
<dbReference type="GO" id="GO:0005829">
    <property type="term" value="C:cytosol"/>
    <property type="evidence" value="ECO:0007669"/>
    <property type="project" value="TreeGrafter"/>
</dbReference>
<comment type="catalytic activity">
    <reaction evidence="2">
        <text>IMP + diphosphate = hypoxanthine + 5-phospho-alpha-D-ribose 1-diphosphate</text>
        <dbReference type="Rhea" id="RHEA:17973"/>
        <dbReference type="ChEBI" id="CHEBI:17368"/>
        <dbReference type="ChEBI" id="CHEBI:33019"/>
        <dbReference type="ChEBI" id="CHEBI:58017"/>
        <dbReference type="ChEBI" id="CHEBI:58053"/>
        <dbReference type="EC" id="2.4.2.8"/>
    </reaction>
    <physiologicalReaction direction="right-to-left" evidence="2">
        <dbReference type="Rhea" id="RHEA:17975"/>
    </physiologicalReaction>
</comment>
<accession>A0A917Q4J4</accession>